<dbReference type="InterPro" id="IPR021514">
    <property type="entry name" value="DUF3176"/>
</dbReference>
<feature type="compositionally biased region" description="Low complexity" evidence="1">
    <location>
        <begin position="44"/>
        <end position="55"/>
    </location>
</feature>
<name>A0ABR1S458_9PEZI</name>
<accession>A0ABR1S458</accession>
<evidence type="ECO:0000313" key="3">
    <source>
        <dbReference type="EMBL" id="KAK8024351.1"/>
    </source>
</evidence>
<comment type="caution">
    <text evidence="3">The sequence shown here is derived from an EMBL/GenBank/DDBJ whole genome shotgun (WGS) entry which is preliminary data.</text>
</comment>
<dbReference type="Pfam" id="PF11374">
    <property type="entry name" value="DUF3176"/>
    <property type="match status" value="1"/>
</dbReference>
<protein>
    <submittedName>
        <fullName evidence="3">Uncharacterized protein</fullName>
    </submittedName>
</protein>
<dbReference type="Proteomes" id="UP001444661">
    <property type="component" value="Unassembled WGS sequence"/>
</dbReference>
<feature type="transmembrane region" description="Helical" evidence="2">
    <location>
        <begin position="142"/>
        <end position="164"/>
    </location>
</feature>
<feature type="region of interest" description="Disordered" evidence="1">
    <location>
        <begin position="20"/>
        <end position="62"/>
    </location>
</feature>
<keyword evidence="2" id="KW-0812">Transmembrane</keyword>
<keyword evidence="2" id="KW-1133">Transmembrane helix</keyword>
<proteinExistence type="predicted"/>
<evidence type="ECO:0000313" key="4">
    <source>
        <dbReference type="Proteomes" id="UP001444661"/>
    </source>
</evidence>
<evidence type="ECO:0000256" key="2">
    <source>
        <dbReference type="SAM" id="Phobius"/>
    </source>
</evidence>
<dbReference type="EMBL" id="JAQQWK010000011">
    <property type="protein sequence ID" value="KAK8024351.1"/>
    <property type="molecule type" value="Genomic_DNA"/>
</dbReference>
<gene>
    <name evidence="3" type="ORF">PG993_012417</name>
</gene>
<organism evidence="3 4">
    <name type="scientific">Apiospora rasikravindrae</name>
    <dbReference type="NCBI Taxonomy" id="990691"/>
    <lineage>
        <taxon>Eukaryota</taxon>
        <taxon>Fungi</taxon>
        <taxon>Dikarya</taxon>
        <taxon>Ascomycota</taxon>
        <taxon>Pezizomycotina</taxon>
        <taxon>Sordariomycetes</taxon>
        <taxon>Xylariomycetidae</taxon>
        <taxon>Amphisphaeriales</taxon>
        <taxon>Apiosporaceae</taxon>
        <taxon>Apiospora</taxon>
    </lineage>
</organism>
<dbReference type="PANTHER" id="PTHR35394:SF5">
    <property type="entry name" value="DUF3176 DOMAIN-CONTAINING PROTEIN"/>
    <property type="match status" value="1"/>
</dbReference>
<keyword evidence="2" id="KW-0472">Membrane</keyword>
<evidence type="ECO:0000256" key="1">
    <source>
        <dbReference type="SAM" id="MobiDB-lite"/>
    </source>
</evidence>
<feature type="transmembrane region" description="Helical" evidence="2">
    <location>
        <begin position="111"/>
        <end position="130"/>
    </location>
</feature>
<feature type="compositionally biased region" description="Polar residues" evidence="1">
    <location>
        <begin position="20"/>
        <end position="43"/>
    </location>
</feature>
<reference evidence="3 4" key="1">
    <citation type="submission" date="2023-01" db="EMBL/GenBank/DDBJ databases">
        <title>Analysis of 21 Apiospora genomes using comparative genomics revels a genus with tremendous synthesis potential of carbohydrate active enzymes and secondary metabolites.</title>
        <authorList>
            <person name="Sorensen T."/>
        </authorList>
    </citation>
    <scope>NUCLEOTIDE SEQUENCE [LARGE SCALE GENOMIC DNA]</scope>
    <source>
        <strain evidence="3 4">CBS 33761</strain>
    </source>
</reference>
<feature type="transmembrane region" description="Helical" evidence="2">
    <location>
        <begin position="204"/>
        <end position="223"/>
    </location>
</feature>
<keyword evidence="4" id="KW-1185">Reference proteome</keyword>
<sequence length="288" mass="31262">MEGIEMQHYAAQQGATNSVSPLSATLQGPITANQPTRHTNSEVSPSSQASISNASTHPAYPDQEIDSTASVAVGEPSRPVSKAKYTQAPRLKDNRSLLLDPRGNFWRYESASLLLAIAAFVTIVVLLASYNGRERPDWPALININTLLSVLTAILKSSLLFPIAECIGELKWVHFKDPHPVRDFARWDAATRGPWGSLLLIFKHPLHILGALGAILTIVSLAIDPFAQQVLGFHSCLEPVEGANVTVPRTNNYTRGDIQYSLGTPSVDGPMTAALYSGLLNPRKTHPR</sequence>
<dbReference type="PANTHER" id="PTHR35394">
    <property type="entry name" value="DUF3176 DOMAIN-CONTAINING PROTEIN"/>
    <property type="match status" value="1"/>
</dbReference>